<evidence type="ECO:0000313" key="1">
    <source>
        <dbReference type="EMBL" id="NEZ67803.1"/>
    </source>
</evidence>
<gene>
    <name evidence="1" type="ORF">D0962_34460</name>
</gene>
<sequence length="141" mass="16255">MTNQLNKYGPTLFSIMSQHCWGWNLFDFVDAKRPCLVTNDNKVLAYPCVLTDSITRVLAQIDLDYEGLAAHRLLCFDGVPTEDQFVRIWQVSTRMKDVMVCWVDIPTTLKWQRQMTAIIDEHHPGGMRQALVEHFGEGVVR</sequence>
<dbReference type="RefSeq" id="WP_163671089.1">
    <property type="nucleotide sequence ID" value="NZ_QZCE01000002.1"/>
</dbReference>
<protein>
    <submittedName>
        <fullName evidence="1">Uncharacterized protein</fullName>
    </submittedName>
</protein>
<dbReference type="AlphaFoldDB" id="A0A6M0SII7"/>
<accession>A0A6M0SII7</accession>
<comment type="caution">
    <text evidence="1">The sequence shown here is derived from an EMBL/GenBank/DDBJ whole genome shotgun (WGS) entry which is preliminary data.</text>
</comment>
<evidence type="ECO:0000313" key="2">
    <source>
        <dbReference type="Proteomes" id="UP000473574"/>
    </source>
</evidence>
<dbReference type="Proteomes" id="UP000473574">
    <property type="component" value="Unassembled WGS sequence"/>
</dbReference>
<dbReference type="EMBL" id="QZCE01000002">
    <property type="protein sequence ID" value="NEZ67803.1"/>
    <property type="molecule type" value="Genomic_DNA"/>
</dbReference>
<proteinExistence type="predicted"/>
<reference evidence="1 2" key="1">
    <citation type="journal article" date="2020" name="Microb. Ecol.">
        <title>Ecogenomics of the Marine Benthic Filamentous Cyanobacterium Adonisia.</title>
        <authorList>
            <person name="Walter J.M."/>
            <person name="Coutinho F.H."/>
            <person name="Leomil L."/>
            <person name="Hargreaves P.I."/>
            <person name="Campeao M.E."/>
            <person name="Vieira V.V."/>
            <person name="Silva B.S."/>
            <person name="Fistarol G.O."/>
            <person name="Salomon P.S."/>
            <person name="Sawabe T."/>
            <person name="Mino S."/>
            <person name="Hosokawa M."/>
            <person name="Miyashita H."/>
            <person name="Maruyama F."/>
            <person name="van Verk M.C."/>
            <person name="Dutilh B.E."/>
            <person name="Thompson C.C."/>
            <person name="Thompson F.L."/>
        </authorList>
    </citation>
    <scope>NUCLEOTIDE SEQUENCE [LARGE SCALE GENOMIC DNA]</scope>
    <source>
        <strain evidence="1 2">CCMR0082</strain>
    </source>
</reference>
<organism evidence="1 2">
    <name type="scientific">Adonisia turfae CCMR0082</name>
    <dbReference type="NCBI Taxonomy" id="2304604"/>
    <lineage>
        <taxon>Bacteria</taxon>
        <taxon>Bacillati</taxon>
        <taxon>Cyanobacteriota</taxon>
        <taxon>Adonisia</taxon>
        <taxon>Adonisia turfae</taxon>
    </lineage>
</organism>
<name>A0A6M0SII7_9CYAN</name>